<proteinExistence type="predicted"/>
<comment type="caution">
    <text evidence="3">The sequence shown here is derived from an EMBL/GenBank/DDBJ whole genome shotgun (WGS) entry which is preliminary data.</text>
</comment>
<sequence length="208" mass="22265">MKSKQRDKGNSNSKSSLDKGDCGQLKNEVLKALNGSGELLRSVEASTRDEVARSQEVGFRGLVLVIVVEVLIRWGLVPGVLRFFSSKNGSCGGVSVSGNQVVYFNFEEDKDPKGVNFGGSAIDLFVDLGGLEPFVRKVDEVSVAVARCGSVADRCGWLWRGGSIADRWVTDRCASAAIRFYASVGWFVLVREGTGAATRAPELGGAVE</sequence>
<reference evidence="3" key="2">
    <citation type="submission" date="2023-06" db="EMBL/GenBank/DDBJ databases">
        <authorList>
            <person name="Swenson N.G."/>
            <person name="Wegrzyn J.L."/>
            <person name="Mcevoy S.L."/>
        </authorList>
    </citation>
    <scope>NUCLEOTIDE SEQUENCE</scope>
    <source>
        <strain evidence="3">NS2018</strain>
        <tissue evidence="3">Leaf</tissue>
    </source>
</reference>
<gene>
    <name evidence="3" type="ORF">LWI29_019108</name>
</gene>
<dbReference type="AlphaFoldDB" id="A0AA39SE98"/>
<keyword evidence="4" id="KW-1185">Reference proteome</keyword>
<keyword evidence="2" id="KW-0812">Transmembrane</keyword>
<feature type="region of interest" description="Disordered" evidence="1">
    <location>
        <begin position="1"/>
        <end position="22"/>
    </location>
</feature>
<keyword evidence="2" id="KW-1133">Transmembrane helix</keyword>
<reference evidence="3" key="1">
    <citation type="journal article" date="2022" name="Plant J.">
        <title>Strategies of tolerance reflected in two North American maple genomes.</title>
        <authorList>
            <person name="McEvoy S.L."/>
            <person name="Sezen U.U."/>
            <person name="Trouern-Trend A."/>
            <person name="McMahon S.M."/>
            <person name="Schaberg P.G."/>
            <person name="Yang J."/>
            <person name="Wegrzyn J.L."/>
            <person name="Swenson N.G."/>
        </authorList>
    </citation>
    <scope>NUCLEOTIDE SEQUENCE</scope>
    <source>
        <strain evidence="3">NS2018</strain>
    </source>
</reference>
<evidence type="ECO:0000256" key="1">
    <source>
        <dbReference type="SAM" id="MobiDB-lite"/>
    </source>
</evidence>
<evidence type="ECO:0000313" key="3">
    <source>
        <dbReference type="EMBL" id="KAK0589834.1"/>
    </source>
</evidence>
<protein>
    <submittedName>
        <fullName evidence="3">Uncharacterized protein</fullName>
    </submittedName>
</protein>
<keyword evidence="2" id="KW-0472">Membrane</keyword>
<feature type="transmembrane region" description="Helical" evidence="2">
    <location>
        <begin position="57"/>
        <end position="76"/>
    </location>
</feature>
<accession>A0AA39SE98</accession>
<organism evidence="3 4">
    <name type="scientific">Acer saccharum</name>
    <name type="common">Sugar maple</name>
    <dbReference type="NCBI Taxonomy" id="4024"/>
    <lineage>
        <taxon>Eukaryota</taxon>
        <taxon>Viridiplantae</taxon>
        <taxon>Streptophyta</taxon>
        <taxon>Embryophyta</taxon>
        <taxon>Tracheophyta</taxon>
        <taxon>Spermatophyta</taxon>
        <taxon>Magnoliopsida</taxon>
        <taxon>eudicotyledons</taxon>
        <taxon>Gunneridae</taxon>
        <taxon>Pentapetalae</taxon>
        <taxon>rosids</taxon>
        <taxon>malvids</taxon>
        <taxon>Sapindales</taxon>
        <taxon>Sapindaceae</taxon>
        <taxon>Hippocastanoideae</taxon>
        <taxon>Acereae</taxon>
        <taxon>Acer</taxon>
    </lineage>
</organism>
<name>A0AA39SE98_ACESA</name>
<dbReference type="EMBL" id="JAUESC010000381">
    <property type="protein sequence ID" value="KAK0589834.1"/>
    <property type="molecule type" value="Genomic_DNA"/>
</dbReference>
<evidence type="ECO:0000256" key="2">
    <source>
        <dbReference type="SAM" id="Phobius"/>
    </source>
</evidence>
<evidence type="ECO:0000313" key="4">
    <source>
        <dbReference type="Proteomes" id="UP001168877"/>
    </source>
</evidence>
<dbReference type="Proteomes" id="UP001168877">
    <property type="component" value="Unassembled WGS sequence"/>
</dbReference>